<dbReference type="EMBL" id="SJZB01000049">
    <property type="protein sequence ID" value="TCJ11832.1"/>
    <property type="molecule type" value="Genomic_DNA"/>
</dbReference>
<protein>
    <submittedName>
        <fullName evidence="2">DUF5086 domain-containing protein</fullName>
    </submittedName>
</protein>
<dbReference type="Proteomes" id="UP000295443">
    <property type="component" value="Unassembled WGS sequence"/>
</dbReference>
<evidence type="ECO:0000313" key="3">
    <source>
        <dbReference type="Proteomes" id="UP000295443"/>
    </source>
</evidence>
<dbReference type="InterPro" id="IPR044935">
    <property type="entry name" value="DUF5086_sf"/>
</dbReference>
<keyword evidence="3" id="KW-1185">Reference proteome</keyword>
<evidence type="ECO:0000313" key="2">
    <source>
        <dbReference type="EMBL" id="TCJ11832.1"/>
    </source>
</evidence>
<dbReference type="OrthoDB" id="7064516at2"/>
<organism evidence="2 3">
    <name type="scientific">Parasulfuritortus cantonensis</name>
    <dbReference type="NCBI Taxonomy" id="2528202"/>
    <lineage>
        <taxon>Bacteria</taxon>
        <taxon>Pseudomonadati</taxon>
        <taxon>Pseudomonadota</taxon>
        <taxon>Betaproteobacteria</taxon>
        <taxon>Nitrosomonadales</taxon>
        <taxon>Thiobacillaceae</taxon>
        <taxon>Parasulfuritortus</taxon>
    </lineage>
</organism>
<accession>A0A4R1B1D8</accession>
<evidence type="ECO:0000256" key="1">
    <source>
        <dbReference type="SAM" id="SignalP"/>
    </source>
</evidence>
<sequence>MPNCWWKNMKIEAKRRAVRWLAALAGLTATCALAAGPDLAGHAAGIWALPSTATTTRWLVVHDPAGGHATGVYHIEVLERPRGAPAWQVDHVAGHMAITEAALARSVGKPLRRGAVYPETFDSGLAAWRAENGGQGGAVCATSVLDCLGRP</sequence>
<feature type="signal peptide" evidence="1">
    <location>
        <begin position="1"/>
        <end position="34"/>
    </location>
</feature>
<name>A0A4R1B1D8_9PROT</name>
<dbReference type="InterPro" id="IPR031561">
    <property type="entry name" value="DUF5086"/>
</dbReference>
<keyword evidence="1" id="KW-0732">Signal</keyword>
<proteinExistence type="predicted"/>
<dbReference type="AlphaFoldDB" id="A0A4R1B1D8"/>
<comment type="caution">
    <text evidence="2">The sequence shown here is derived from an EMBL/GenBank/DDBJ whole genome shotgun (WGS) entry which is preliminary data.</text>
</comment>
<feature type="chain" id="PRO_5020522788" evidence="1">
    <location>
        <begin position="35"/>
        <end position="151"/>
    </location>
</feature>
<reference evidence="2 3" key="1">
    <citation type="submission" date="2019-03" db="EMBL/GenBank/DDBJ databases">
        <title>Genome sequence of Thiobacillaceae bacterium LSR1, a sulfur-oxidizing bacterium isolated from freshwater sediment.</title>
        <authorList>
            <person name="Li S."/>
        </authorList>
    </citation>
    <scope>NUCLEOTIDE SEQUENCE [LARGE SCALE GENOMIC DNA]</scope>
    <source>
        <strain evidence="2 3">LSR1</strain>
    </source>
</reference>
<dbReference type="Gene3D" id="3.90.70.190">
    <property type="entry name" value="Domain of unknown function (DUF5086)"/>
    <property type="match status" value="1"/>
</dbReference>
<dbReference type="Pfam" id="PF16985">
    <property type="entry name" value="DUF5086"/>
    <property type="match status" value="1"/>
</dbReference>
<gene>
    <name evidence="2" type="ORF">EZJ19_14335</name>
</gene>